<comment type="caution">
    <text evidence="1">The sequence shown here is derived from an EMBL/GenBank/DDBJ whole genome shotgun (WGS) entry which is preliminary data.</text>
</comment>
<evidence type="ECO:0000313" key="2">
    <source>
        <dbReference type="Proteomes" id="UP001221898"/>
    </source>
</evidence>
<dbReference type="Proteomes" id="UP001221898">
    <property type="component" value="Unassembled WGS sequence"/>
</dbReference>
<proteinExistence type="predicted"/>
<dbReference type="AlphaFoldDB" id="A0AAD7SGN8"/>
<keyword evidence="2" id="KW-1185">Reference proteome</keyword>
<protein>
    <submittedName>
        <fullName evidence="1">Uncharacterized protein</fullName>
    </submittedName>
</protein>
<sequence length="127" mass="13858">MGHDFALRTACRPPYVFQCIASLSKILFRGRFTCGAVRYAALLQPGEVHIIVCIITVLGSAGEEEGELRKESHSLQQILQALQGELDSLCADSILLYEKVEFLQSQAGRGCTGTALHVIIQIPRSQG</sequence>
<reference evidence="1" key="1">
    <citation type="journal article" date="2023" name="Science">
        <title>Genome structures resolve the early diversification of teleost fishes.</title>
        <authorList>
            <person name="Parey E."/>
            <person name="Louis A."/>
            <person name="Montfort J."/>
            <person name="Bouchez O."/>
            <person name="Roques C."/>
            <person name="Iampietro C."/>
            <person name="Lluch J."/>
            <person name="Castinel A."/>
            <person name="Donnadieu C."/>
            <person name="Desvignes T."/>
            <person name="Floi Bucao C."/>
            <person name="Jouanno E."/>
            <person name="Wen M."/>
            <person name="Mejri S."/>
            <person name="Dirks R."/>
            <person name="Jansen H."/>
            <person name="Henkel C."/>
            <person name="Chen W.J."/>
            <person name="Zahm M."/>
            <person name="Cabau C."/>
            <person name="Klopp C."/>
            <person name="Thompson A.W."/>
            <person name="Robinson-Rechavi M."/>
            <person name="Braasch I."/>
            <person name="Lecointre G."/>
            <person name="Bobe J."/>
            <person name="Postlethwait J.H."/>
            <person name="Berthelot C."/>
            <person name="Roest Crollius H."/>
            <person name="Guiguen Y."/>
        </authorList>
    </citation>
    <scope>NUCLEOTIDE SEQUENCE</scope>
    <source>
        <strain evidence="1">NC1722</strain>
    </source>
</reference>
<evidence type="ECO:0000313" key="1">
    <source>
        <dbReference type="EMBL" id="KAJ8402215.1"/>
    </source>
</evidence>
<dbReference type="EMBL" id="JAINUG010000065">
    <property type="protein sequence ID" value="KAJ8402215.1"/>
    <property type="molecule type" value="Genomic_DNA"/>
</dbReference>
<accession>A0AAD7SGN8</accession>
<organism evidence="1 2">
    <name type="scientific">Aldrovandia affinis</name>
    <dbReference type="NCBI Taxonomy" id="143900"/>
    <lineage>
        <taxon>Eukaryota</taxon>
        <taxon>Metazoa</taxon>
        <taxon>Chordata</taxon>
        <taxon>Craniata</taxon>
        <taxon>Vertebrata</taxon>
        <taxon>Euteleostomi</taxon>
        <taxon>Actinopterygii</taxon>
        <taxon>Neopterygii</taxon>
        <taxon>Teleostei</taxon>
        <taxon>Notacanthiformes</taxon>
        <taxon>Halosauridae</taxon>
        <taxon>Aldrovandia</taxon>
    </lineage>
</organism>
<name>A0AAD7SGN8_9TELE</name>
<gene>
    <name evidence="1" type="ORF">AAFF_G00370800</name>
</gene>